<dbReference type="GO" id="GO:0016747">
    <property type="term" value="F:acyltransferase activity, transferring groups other than amino-acyl groups"/>
    <property type="evidence" value="ECO:0007669"/>
    <property type="project" value="InterPro"/>
</dbReference>
<protein>
    <submittedName>
        <fullName evidence="2">Acetyltransferase</fullName>
    </submittedName>
</protein>
<dbReference type="CDD" id="cd04301">
    <property type="entry name" value="NAT_SF"/>
    <property type="match status" value="1"/>
</dbReference>
<evidence type="ECO:0000259" key="1">
    <source>
        <dbReference type="PROSITE" id="PS51186"/>
    </source>
</evidence>
<dbReference type="EMBL" id="JF342589">
    <property type="protein sequence ID" value="AEH26476.1"/>
    <property type="molecule type" value="Genomic_DNA"/>
</dbReference>
<dbReference type="InterPro" id="IPR000182">
    <property type="entry name" value="GNAT_dom"/>
</dbReference>
<dbReference type="PROSITE" id="PS51186">
    <property type="entry name" value="GNAT"/>
    <property type="match status" value="1"/>
</dbReference>
<organism evidence="2">
    <name type="scientific">uncultured Acidobacteria bacterium A2</name>
    <dbReference type="NCBI Taxonomy" id="1036852"/>
    <lineage>
        <taxon>Bacteria</taxon>
        <taxon>Pseudomonadati</taxon>
        <taxon>Acidobacteriota</taxon>
        <taxon>environmental samples</taxon>
    </lineage>
</organism>
<keyword evidence="2" id="KW-0808">Transferase</keyword>
<dbReference type="AlphaFoldDB" id="F8TTG5"/>
<feature type="domain" description="N-acetyltransferase" evidence="1">
    <location>
        <begin position="60"/>
        <end position="239"/>
    </location>
</feature>
<accession>F8TTG5</accession>
<evidence type="ECO:0000313" key="2">
    <source>
        <dbReference type="EMBL" id="AEH26476.1"/>
    </source>
</evidence>
<proteinExistence type="predicted"/>
<sequence length="250" mass="27621">MPGLELALTWEQFARLPRNAAYRYEFLEGQAYLTPRPKHYHARLELAARKVEAPAGCADVVVRPVGAGEPAALVPLFAAAFSTMQPFGSLDESTRRDAARTVLERTRLGGDGPWIVPASFVAERAGDPVGAILITLLPGGNPEEHDCYYWHEPPPGDVLERRLGIPHLTWIFVAPLSAGRGVGTLLLGHVANRLLELGYRQLLSTFLLGNDSSMLWHWRNGFQLLSYPGSARQNRRRARSSASRAAEYQD</sequence>
<dbReference type="Pfam" id="PF00583">
    <property type="entry name" value="Acetyltransf_1"/>
    <property type="match status" value="1"/>
</dbReference>
<name>F8TTG5_9BACT</name>
<dbReference type="SUPFAM" id="SSF55729">
    <property type="entry name" value="Acyl-CoA N-acyltransferases (Nat)"/>
    <property type="match status" value="1"/>
</dbReference>
<dbReference type="Gene3D" id="3.40.630.30">
    <property type="match status" value="1"/>
</dbReference>
<reference evidence="2" key="1">
    <citation type="journal article" date="2011" name="FEMS Microbiol. Ecol.">
        <title>Polyketide synthase pathways identified from a metagenomic library are derived from soil Acidobacteria.</title>
        <authorList>
            <person name="Parsley L.C."/>
            <person name="Linneman J."/>
            <person name="Goode A.M."/>
            <person name="Becklund K."/>
            <person name="George I."/>
            <person name="Goodman R.M."/>
            <person name="Lopanik N.B."/>
            <person name="Liles M.R."/>
        </authorList>
    </citation>
    <scope>NUCLEOTIDE SEQUENCE</scope>
</reference>
<dbReference type="InterPro" id="IPR016181">
    <property type="entry name" value="Acyl_CoA_acyltransferase"/>
</dbReference>